<feature type="transmembrane region" description="Helical" evidence="6">
    <location>
        <begin position="308"/>
        <end position="332"/>
    </location>
</feature>
<comment type="caution">
    <text evidence="8">The sequence shown here is derived from an EMBL/GenBank/DDBJ whole genome shotgun (WGS) entry which is preliminary data.</text>
</comment>
<keyword evidence="2 6" id="KW-0812">Transmembrane</keyword>
<dbReference type="InterPro" id="IPR013057">
    <property type="entry name" value="AA_transpt_TM"/>
</dbReference>
<gene>
    <name evidence="8" type="ORF">RDWZM_002608</name>
</gene>
<reference evidence="8" key="1">
    <citation type="submission" date="2022-12" db="EMBL/GenBank/DDBJ databases">
        <title>Genome assemblies of Blomia tropicalis.</title>
        <authorList>
            <person name="Cui Y."/>
        </authorList>
    </citation>
    <scope>NUCLEOTIDE SEQUENCE</scope>
    <source>
        <tissue evidence="8">Adult mites</tissue>
    </source>
</reference>
<dbReference type="AlphaFoldDB" id="A0A9Q0RQ25"/>
<protein>
    <recommendedName>
        <fullName evidence="7">Amino acid transporter transmembrane domain-containing protein</fullName>
    </recommendedName>
</protein>
<feature type="transmembrane region" description="Helical" evidence="6">
    <location>
        <begin position="426"/>
        <end position="450"/>
    </location>
</feature>
<dbReference type="OMA" id="YNPQVKW"/>
<comment type="subcellular location">
    <subcellularLocation>
        <location evidence="1">Membrane</location>
        <topology evidence="1">Multi-pass membrane protein</topology>
    </subcellularLocation>
</comment>
<dbReference type="EMBL" id="JAPWDV010000001">
    <property type="protein sequence ID" value="KAJ6224063.1"/>
    <property type="molecule type" value="Genomic_DNA"/>
</dbReference>
<evidence type="ECO:0000313" key="8">
    <source>
        <dbReference type="EMBL" id="KAJ6224063.1"/>
    </source>
</evidence>
<feature type="region of interest" description="Disordered" evidence="5">
    <location>
        <begin position="36"/>
        <end position="75"/>
    </location>
</feature>
<evidence type="ECO:0000259" key="7">
    <source>
        <dbReference type="Pfam" id="PF01490"/>
    </source>
</evidence>
<feature type="domain" description="Amino acid transporter transmembrane" evidence="7">
    <location>
        <begin position="77"/>
        <end position="487"/>
    </location>
</feature>
<feature type="transmembrane region" description="Helical" evidence="6">
    <location>
        <begin position="212"/>
        <end position="229"/>
    </location>
</feature>
<evidence type="ECO:0000313" key="9">
    <source>
        <dbReference type="Proteomes" id="UP001142055"/>
    </source>
</evidence>
<dbReference type="Proteomes" id="UP001142055">
    <property type="component" value="Chromosome 1"/>
</dbReference>
<evidence type="ECO:0000256" key="5">
    <source>
        <dbReference type="SAM" id="MobiDB-lite"/>
    </source>
</evidence>
<dbReference type="PANTHER" id="PTHR22950">
    <property type="entry name" value="AMINO ACID TRANSPORTER"/>
    <property type="match status" value="1"/>
</dbReference>
<evidence type="ECO:0000256" key="1">
    <source>
        <dbReference type="ARBA" id="ARBA00004141"/>
    </source>
</evidence>
<evidence type="ECO:0000256" key="2">
    <source>
        <dbReference type="ARBA" id="ARBA00022692"/>
    </source>
</evidence>
<feature type="transmembrane region" description="Helical" evidence="6">
    <location>
        <begin position="352"/>
        <end position="383"/>
    </location>
</feature>
<feature type="transmembrane region" description="Helical" evidence="6">
    <location>
        <begin position="241"/>
        <end position="258"/>
    </location>
</feature>
<feature type="transmembrane region" description="Helical" evidence="6">
    <location>
        <begin position="108"/>
        <end position="129"/>
    </location>
</feature>
<dbReference type="GO" id="GO:0005774">
    <property type="term" value="C:vacuolar membrane"/>
    <property type="evidence" value="ECO:0007669"/>
    <property type="project" value="TreeGrafter"/>
</dbReference>
<organism evidence="8 9">
    <name type="scientific">Blomia tropicalis</name>
    <name type="common">Mite</name>
    <dbReference type="NCBI Taxonomy" id="40697"/>
    <lineage>
        <taxon>Eukaryota</taxon>
        <taxon>Metazoa</taxon>
        <taxon>Ecdysozoa</taxon>
        <taxon>Arthropoda</taxon>
        <taxon>Chelicerata</taxon>
        <taxon>Arachnida</taxon>
        <taxon>Acari</taxon>
        <taxon>Acariformes</taxon>
        <taxon>Sarcoptiformes</taxon>
        <taxon>Astigmata</taxon>
        <taxon>Glycyphagoidea</taxon>
        <taxon>Echimyopodidae</taxon>
        <taxon>Blomia</taxon>
    </lineage>
</organism>
<dbReference type="Pfam" id="PF01490">
    <property type="entry name" value="Aa_trans"/>
    <property type="match status" value="1"/>
</dbReference>
<proteinExistence type="predicted"/>
<keyword evidence="9" id="KW-1185">Reference proteome</keyword>
<evidence type="ECO:0000256" key="6">
    <source>
        <dbReference type="SAM" id="Phobius"/>
    </source>
</evidence>
<accession>A0A9Q0RQ25</accession>
<feature type="transmembrane region" description="Helical" evidence="6">
    <location>
        <begin position="462"/>
        <end position="487"/>
    </location>
</feature>
<dbReference type="PANTHER" id="PTHR22950:SF349">
    <property type="entry name" value="AMINO ACID TRANSPORTER TRANSMEMBRANE DOMAIN-CONTAINING PROTEIN"/>
    <property type="match status" value="1"/>
</dbReference>
<keyword evidence="4 6" id="KW-0472">Membrane</keyword>
<sequence>MSTFSYGGQYLSRKGQEHLYLYPALNSVGGDSGFGDGDTSYARSQIPKERETMKISPRTSDDDDELPPYGVRPSKRRTTNLQTMMHILKGNIGTGILAMPNAFMHSGIYVGLITLPIFAFLCTHCMHILTRSNRLLNRRIGCGMLDYQDVMEHCLTIGPKPIRKYSRLAGRMVNVFLLITQFGFCCVYSLFVAENLSKFMLETQGSNFEFSTKTYLAMLLPFFILLSFIRSLKHLAIASSLANFLQTIGLFIVMFNLVQDLPPTSTVKPWGSIRTFPLYMGTAIYAFEGIALILPLQKEMNEPESLGGKIGVLNASMTIVACMNTAIGFYGYLKFGDSVAGSITLNLPSEPLYQYCKLMFACAILLSYSIQYYVPFHIIWTCILNKYQLKERVTRPTRLSLEFTLRTILVVMTIALAALVPRIDLFIPLVGALSSSCLALIFPPLIDICVRWEEETSYKRWVWLFTKNVFIFLVGVFGFTAGSYASIENIIDQFSHN</sequence>
<feature type="transmembrane region" description="Helical" evidence="6">
    <location>
        <begin position="278"/>
        <end position="296"/>
    </location>
</feature>
<keyword evidence="3 6" id="KW-1133">Transmembrane helix</keyword>
<evidence type="ECO:0000256" key="3">
    <source>
        <dbReference type="ARBA" id="ARBA00022989"/>
    </source>
</evidence>
<feature type="transmembrane region" description="Helical" evidence="6">
    <location>
        <begin position="403"/>
        <end position="420"/>
    </location>
</feature>
<evidence type="ECO:0000256" key="4">
    <source>
        <dbReference type="ARBA" id="ARBA00023136"/>
    </source>
</evidence>
<feature type="transmembrane region" description="Helical" evidence="6">
    <location>
        <begin position="172"/>
        <end position="192"/>
    </location>
</feature>
<name>A0A9Q0RQ25_BLOTA</name>
<dbReference type="GO" id="GO:0015179">
    <property type="term" value="F:L-amino acid transmembrane transporter activity"/>
    <property type="evidence" value="ECO:0007669"/>
    <property type="project" value="TreeGrafter"/>
</dbReference>